<dbReference type="AlphaFoldDB" id="A0A8T0PIM9"/>
<dbReference type="InterPro" id="IPR008906">
    <property type="entry name" value="HATC_C_dom"/>
</dbReference>
<evidence type="ECO:0000313" key="5">
    <source>
        <dbReference type="Proteomes" id="UP000823388"/>
    </source>
</evidence>
<comment type="caution">
    <text evidence="4">The sequence shown here is derived from an EMBL/GenBank/DDBJ whole genome shotgun (WGS) entry which is preliminary data.</text>
</comment>
<organism evidence="4 5">
    <name type="scientific">Panicum virgatum</name>
    <name type="common">Blackwell switchgrass</name>
    <dbReference type="NCBI Taxonomy" id="38727"/>
    <lineage>
        <taxon>Eukaryota</taxon>
        <taxon>Viridiplantae</taxon>
        <taxon>Streptophyta</taxon>
        <taxon>Embryophyta</taxon>
        <taxon>Tracheophyta</taxon>
        <taxon>Spermatophyta</taxon>
        <taxon>Magnoliopsida</taxon>
        <taxon>Liliopsida</taxon>
        <taxon>Poales</taxon>
        <taxon>Poaceae</taxon>
        <taxon>PACMAD clade</taxon>
        <taxon>Panicoideae</taxon>
        <taxon>Panicodae</taxon>
        <taxon>Paniceae</taxon>
        <taxon>Panicinae</taxon>
        <taxon>Panicum</taxon>
        <taxon>Panicum sect. Hiantes</taxon>
    </lineage>
</organism>
<evidence type="ECO:0000313" key="4">
    <source>
        <dbReference type="EMBL" id="KAG2560042.1"/>
    </source>
</evidence>
<dbReference type="InterPro" id="IPR007021">
    <property type="entry name" value="DUF659"/>
</dbReference>
<dbReference type="Pfam" id="PF05699">
    <property type="entry name" value="Dimer_Tnp_hAT"/>
    <property type="match status" value="1"/>
</dbReference>
<feature type="compositionally biased region" description="Basic and acidic residues" evidence="1">
    <location>
        <begin position="1"/>
        <end position="15"/>
    </location>
</feature>
<dbReference type="PANTHER" id="PTHR32166:SF74">
    <property type="entry name" value="OS05G0256350 PROTEIN"/>
    <property type="match status" value="1"/>
</dbReference>
<feature type="region of interest" description="Disordered" evidence="1">
    <location>
        <begin position="1"/>
        <end position="68"/>
    </location>
</feature>
<sequence length="694" mass="78902">MKAALDARKTKRDIPVYDDSEEGDGDEDIVEVIESSRAGSSSSSRSTSKRKESASKPPTAPSSKKRINALLRHTPQEVVAERHAKGPYQRTINVSMKPKEERDAVCIEIAKCFYECGVPFNVANSRQFEIAVESIAQYGSGFKPPSFHELREPLLVKHEDAWTQYGCTLMSDGWTDRRGRQLINFLVNSPVGTFFLESVDASNESHDAMMLADLLDQRIEKIGRDKVVQIVTDNGANYKAAGRYLVERTPTLFWTPCAAHCLDLMLEDIGKLKNFAKPITRARHVTTFIYRHGRILNEMRKFTKGMDLVRMAATRFATAFLTLRSLHKHKDALRALFSGDVFTRSKVAKTEAGKKVYEIIFSTQFWNSVEDCLRASLPLLVVLRLVDGDEKPALPEKACLNRIMKIVENRWVKQMDTPLYGAALYLNPGKFYKMKQSDDDGYVGELRGCFNDVLVKMVTDDDLRDKIDGQAVLYENQTESFANPMAIRNAQTRSPIDWWLAYGGRIIELYKFVRRIVSLCASSSGCERNWSTFEFMHTKKRNRLEHERLNNLVYVSYNRKMAARFQKMREEGKNFDPLVLEDFDWDNEWVDPLANSAPIGGDPLFTWDHVDQAAGASTQLQGRNFPRRAHGSHVSRIVQDEDENDTDVGEENENDDDFVLDDLDMDDDEATNNGGNGEKERNDDIGLDELDDGF</sequence>
<feature type="compositionally biased region" description="Acidic residues" evidence="1">
    <location>
        <begin position="640"/>
        <end position="670"/>
    </location>
</feature>
<feature type="compositionally biased region" description="Low complexity" evidence="1">
    <location>
        <begin position="32"/>
        <end position="46"/>
    </location>
</feature>
<dbReference type="PANTHER" id="PTHR32166">
    <property type="entry name" value="OSJNBA0013A04.12 PROTEIN"/>
    <property type="match status" value="1"/>
</dbReference>
<accession>A0A8T0PIM9</accession>
<dbReference type="InterPro" id="IPR012337">
    <property type="entry name" value="RNaseH-like_sf"/>
</dbReference>
<feature type="region of interest" description="Disordered" evidence="1">
    <location>
        <begin position="623"/>
        <end position="694"/>
    </location>
</feature>
<dbReference type="GO" id="GO:0046983">
    <property type="term" value="F:protein dimerization activity"/>
    <property type="evidence" value="ECO:0007669"/>
    <property type="project" value="InterPro"/>
</dbReference>
<protein>
    <recommendedName>
        <fullName evidence="6">DUF659 domain-containing protein</fullName>
    </recommendedName>
</protein>
<name>A0A8T0PIM9_PANVG</name>
<feature type="compositionally biased region" description="Acidic residues" evidence="1">
    <location>
        <begin position="16"/>
        <end position="31"/>
    </location>
</feature>
<evidence type="ECO:0000256" key="1">
    <source>
        <dbReference type="SAM" id="MobiDB-lite"/>
    </source>
</evidence>
<feature type="domain" description="DUF659" evidence="2">
    <location>
        <begin position="155"/>
        <end position="285"/>
    </location>
</feature>
<feature type="domain" description="HAT C-terminal dimerisation" evidence="3">
    <location>
        <begin position="491"/>
        <end position="556"/>
    </location>
</feature>
<evidence type="ECO:0008006" key="6">
    <source>
        <dbReference type="Google" id="ProtNLM"/>
    </source>
</evidence>
<gene>
    <name evidence="4" type="ORF">PVAP13_8KG030602</name>
</gene>
<proteinExistence type="predicted"/>
<dbReference type="Proteomes" id="UP000823388">
    <property type="component" value="Chromosome 8K"/>
</dbReference>
<evidence type="ECO:0000259" key="3">
    <source>
        <dbReference type="Pfam" id="PF05699"/>
    </source>
</evidence>
<feature type="compositionally biased region" description="Acidic residues" evidence="1">
    <location>
        <begin position="685"/>
        <end position="694"/>
    </location>
</feature>
<dbReference type="SUPFAM" id="SSF53098">
    <property type="entry name" value="Ribonuclease H-like"/>
    <property type="match status" value="1"/>
</dbReference>
<dbReference type="EMBL" id="CM029051">
    <property type="protein sequence ID" value="KAG2560042.1"/>
    <property type="molecule type" value="Genomic_DNA"/>
</dbReference>
<keyword evidence="5" id="KW-1185">Reference proteome</keyword>
<dbReference type="Pfam" id="PF04937">
    <property type="entry name" value="DUF659"/>
    <property type="match status" value="1"/>
</dbReference>
<reference evidence="4" key="1">
    <citation type="submission" date="2020-05" db="EMBL/GenBank/DDBJ databases">
        <title>WGS assembly of Panicum virgatum.</title>
        <authorList>
            <person name="Lovell J.T."/>
            <person name="Jenkins J."/>
            <person name="Shu S."/>
            <person name="Juenger T.E."/>
            <person name="Schmutz J."/>
        </authorList>
    </citation>
    <scope>NUCLEOTIDE SEQUENCE</scope>
    <source>
        <strain evidence="4">AP13</strain>
    </source>
</reference>
<evidence type="ECO:0000259" key="2">
    <source>
        <dbReference type="Pfam" id="PF04937"/>
    </source>
</evidence>